<protein>
    <submittedName>
        <fullName evidence="2">Uncharacterized protein</fullName>
    </submittedName>
</protein>
<gene>
    <name evidence="2" type="ORF">VRLFYP33_01517</name>
</gene>
<proteinExistence type="predicted"/>
<organism evidence="2">
    <name type="scientific">Veillonella ratti</name>
    <dbReference type="NCBI Taxonomy" id="103892"/>
    <lineage>
        <taxon>Bacteria</taxon>
        <taxon>Bacillati</taxon>
        <taxon>Bacillota</taxon>
        <taxon>Negativicutes</taxon>
        <taxon>Veillonellales</taxon>
        <taxon>Veillonellaceae</taxon>
        <taxon>Veillonella</taxon>
    </lineage>
</organism>
<keyword evidence="1" id="KW-0812">Transmembrane</keyword>
<evidence type="ECO:0000313" key="2">
    <source>
        <dbReference type="EMBL" id="VYU23635.1"/>
    </source>
</evidence>
<name>A0A6N3D5J3_9FIRM</name>
<keyword evidence="1" id="KW-0472">Membrane</keyword>
<feature type="transmembrane region" description="Helical" evidence="1">
    <location>
        <begin position="12"/>
        <end position="29"/>
    </location>
</feature>
<keyword evidence="1" id="KW-1133">Transmembrane helix</keyword>
<dbReference type="EMBL" id="CACRUX010000055">
    <property type="protein sequence ID" value="VYU23635.1"/>
    <property type="molecule type" value="Genomic_DNA"/>
</dbReference>
<reference evidence="2" key="1">
    <citation type="submission" date="2019-11" db="EMBL/GenBank/DDBJ databases">
        <authorList>
            <person name="Feng L."/>
        </authorList>
    </citation>
    <scope>NUCLEOTIDE SEQUENCE</scope>
    <source>
        <strain evidence="2">VrattiLFYP33</strain>
    </source>
</reference>
<dbReference type="AlphaFoldDB" id="A0A6N3D5J3"/>
<evidence type="ECO:0000256" key="1">
    <source>
        <dbReference type="SAM" id="Phobius"/>
    </source>
</evidence>
<sequence>MTRVISIHSEYTLPGIALTVDIYSAMMIIK</sequence>
<accession>A0A6N3D5J3</accession>